<dbReference type="AlphaFoldDB" id="A0A7T7XP92"/>
<dbReference type="GO" id="GO:0006935">
    <property type="term" value="P:chemotaxis"/>
    <property type="evidence" value="ECO:0007669"/>
    <property type="project" value="UniProtKB-UniRule"/>
</dbReference>
<dbReference type="PROSITE" id="PS50110">
    <property type="entry name" value="RESPONSE_REGULATORY"/>
    <property type="match status" value="1"/>
</dbReference>
<dbReference type="Gene3D" id="3.40.50.180">
    <property type="entry name" value="Methylesterase CheB, C-terminal domain"/>
    <property type="match status" value="1"/>
</dbReference>
<dbReference type="PROSITE" id="PS50122">
    <property type="entry name" value="CHEB"/>
    <property type="match status" value="1"/>
</dbReference>
<evidence type="ECO:0000259" key="8">
    <source>
        <dbReference type="PROSITE" id="PS50110"/>
    </source>
</evidence>
<comment type="function">
    <text evidence="5">Involved in chemotaxis. Part of a chemotaxis signal transduction system that modulates chemotaxis in response to various stimuli. Catalyzes the demethylation of specific methylglutamate residues introduced into the chemoreceptors (methyl-accepting chemotaxis proteins or MCP) by CheR. Also mediates the irreversible deamidation of specific glutamine residues to glutamic acid.</text>
</comment>
<dbReference type="GO" id="GO:0000156">
    <property type="term" value="F:phosphorelay response regulator activity"/>
    <property type="evidence" value="ECO:0007669"/>
    <property type="project" value="InterPro"/>
</dbReference>
<evidence type="ECO:0000256" key="7">
    <source>
        <dbReference type="PROSITE-ProRule" id="PRU00169"/>
    </source>
</evidence>
<reference evidence="10" key="1">
    <citation type="submission" date="2021-01" db="EMBL/GenBank/DDBJ databases">
        <title>Description of Breznakiella homolactica.</title>
        <authorList>
            <person name="Song Y."/>
            <person name="Brune A."/>
        </authorList>
    </citation>
    <scope>NUCLEOTIDE SEQUENCE</scope>
    <source>
        <strain evidence="10">RmG30</strain>
    </source>
</reference>
<dbReference type="GO" id="GO:0008984">
    <property type="term" value="F:protein-glutamate methylesterase activity"/>
    <property type="evidence" value="ECO:0007669"/>
    <property type="project" value="UniProtKB-UniRule"/>
</dbReference>
<dbReference type="InterPro" id="IPR008248">
    <property type="entry name" value="CheB-like"/>
</dbReference>
<comment type="catalytic activity">
    <reaction evidence="4 5">
        <text>[protein]-L-glutamate 5-O-methyl ester + H2O = L-glutamyl-[protein] + methanol + H(+)</text>
        <dbReference type="Rhea" id="RHEA:23236"/>
        <dbReference type="Rhea" id="RHEA-COMP:10208"/>
        <dbReference type="Rhea" id="RHEA-COMP:10311"/>
        <dbReference type="ChEBI" id="CHEBI:15377"/>
        <dbReference type="ChEBI" id="CHEBI:15378"/>
        <dbReference type="ChEBI" id="CHEBI:17790"/>
        <dbReference type="ChEBI" id="CHEBI:29973"/>
        <dbReference type="ChEBI" id="CHEBI:82795"/>
        <dbReference type="EC" id="3.1.1.61"/>
    </reaction>
</comment>
<dbReference type="GO" id="GO:0050568">
    <property type="term" value="F:protein-glutamine glutaminase activity"/>
    <property type="evidence" value="ECO:0007669"/>
    <property type="project" value="UniProtKB-UniRule"/>
</dbReference>
<dbReference type="PANTHER" id="PTHR42872:SF6">
    <property type="entry name" value="PROTEIN-GLUTAMATE METHYLESTERASE_PROTEIN-GLUTAMINE GLUTAMINASE"/>
    <property type="match status" value="1"/>
</dbReference>
<dbReference type="CDD" id="cd17541">
    <property type="entry name" value="REC_CheB-like"/>
    <property type="match status" value="1"/>
</dbReference>
<dbReference type="Pfam" id="PF00072">
    <property type="entry name" value="Response_reg"/>
    <property type="match status" value="1"/>
</dbReference>
<keyword evidence="11" id="KW-1185">Reference proteome</keyword>
<evidence type="ECO:0000313" key="11">
    <source>
        <dbReference type="Proteomes" id="UP000595917"/>
    </source>
</evidence>
<feature type="active site" evidence="5 6">
    <location>
        <position position="192"/>
    </location>
</feature>
<gene>
    <name evidence="5" type="primary">cheB</name>
    <name evidence="10" type="ORF">JFL75_02915</name>
</gene>
<dbReference type="EC" id="3.1.1.61" evidence="5"/>
<sequence length="374" mass="40126">MADEVSVLVVDDSALMRNLISKMIEATPGLVVADKAMNGVFALQKIPRCNPDIIVLDLEMPEMNGIEFLKERKKQGITIPVIILSSIASRGAEVTMEALSLGASDFIQKPSGSISEDIGTVKENLTGMLLAYGSQYRRSQGKKVLTPAEYPKKEAPPAQDLLSRKPAAAGPVKRIEPLRKPGKIEIIAIGISTGGPDALREVFAHIDADIPQPIVVVQHMPAGFTLEFARSLDRLCPLEVKEAEDGDVIKSGRILIAPGSKHLEVERKSLATIARLSDAPPVSGHRPSADVLFASVALAFQNHAMGVIMTGMGRDGATQLGSILREGGITLGQDEASSIVYGMPRVAYEMGHVMEQVPLKKMAERISSIAKAQR</sequence>
<dbReference type="SUPFAM" id="SSF52738">
    <property type="entry name" value="Methylesterase CheB, C-terminal domain"/>
    <property type="match status" value="1"/>
</dbReference>
<evidence type="ECO:0000256" key="2">
    <source>
        <dbReference type="ARBA" id="ARBA00022500"/>
    </source>
</evidence>
<feature type="active site" evidence="5 6">
    <location>
        <position position="315"/>
    </location>
</feature>
<keyword evidence="1 5" id="KW-0963">Cytoplasm</keyword>
<dbReference type="InterPro" id="IPR011006">
    <property type="entry name" value="CheY-like_superfamily"/>
</dbReference>
<evidence type="ECO:0000259" key="9">
    <source>
        <dbReference type="PROSITE" id="PS50122"/>
    </source>
</evidence>
<dbReference type="CDD" id="cd16432">
    <property type="entry name" value="CheB_Rec"/>
    <property type="match status" value="1"/>
</dbReference>
<dbReference type="Gene3D" id="3.40.50.2300">
    <property type="match status" value="1"/>
</dbReference>
<dbReference type="Proteomes" id="UP000595917">
    <property type="component" value="Chromosome"/>
</dbReference>
<evidence type="ECO:0000256" key="5">
    <source>
        <dbReference type="HAMAP-Rule" id="MF_00099"/>
    </source>
</evidence>
<dbReference type="InterPro" id="IPR035909">
    <property type="entry name" value="CheB_C"/>
</dbReference>
<dbReference type="PANTHER" id="PTHR42872">
    <property type="entry name" value="PROTEIN-GLUTAMATE METHYLESTERASE/PROTEIN-GLUTAMINE GLUTAMINASE"/>
    <property type="match status" value="1"/>
</dbReference>
<comment type="PTM">
    <text evidence="5">Phosphorylated by CheA. Phosphorylation of the N-terminal regulatory domain activates the methylesterase activity.</text>
</comment>
<comment type="similarity">
    <text evidence="5">Belongs to the CheB family.</text>
</comment>
<protein>
    <recommendedName>
        <fullName evidence="5">Protein-glutamate methylesterase/protein-glutamine glutaminase</fullName>
        <ecNumber evidence="5">3.1.1.61</ecNumber>
        <ecNumber evidence="5">3.5.1.44</ecNumber>
    </recommendedName>
</protein>
<dbReference type="Pfam" id="PF01339">
    <property type="entry name" value="CheB_methylest"/>
    <property type="match status" value="1"/>
</dbReference>
<feature type="domain" description="CheB-type methylesterase" evidence="9">
    <location>
        <begin position="181"/>
        <end position="373"/>
    </location>
</feature>
<organism evidence="10 11">
    <name type="scientific">Breznakiella homolactica</name>
    <dbReference type="NCBI Taxonomy" id="2798577"/>
    <lineage>
        <taxon>Bacteria</taxon>
        <taxon>Pseudomonadati</taxon>
        <taxon>Spirochaetota</taxon>
        <taxon>Spirochaetia</taxon>
        <taxon>Spirochaetales</taxon>
        <taxon>Breznakiellaceae</taxon>
        <taxon>Breznakiella</taxon>
    </lineage>
</organism>
<keyword evidence="5 7" id="KW-0597">Phosphoprotein</keyword>
<evidence type="ECO:0000256" key="1">
    <source>
        <dbReference type="ARBA" id="ARBA00022490"/>
    </source>
</evidence>
<comment type="domain">
    <text evidence="5">Contains a C-terminal catalytic domain, and an N-terminal region which modulates catalytic activity.</text>
</comment>
<evidence type="ECO:0000256" key="4">
    <source>
        <dbReference type="ARBA" id="ARBA00048267"/>
    </source>
</evidence>
<evidence type="ECO:0000313" key="10">
    <source>
        <dbReference type="EMBL" id="QQO09877.1"/>
    </source>
</evidence>
<dbReference type="SMART" id="SM00448">
    <property type="entry name" value="REC"/>
    <property type="match status" value="1"/>
</dbReference>
<comment type="catalytic activity">
    <reaction evidence="5">
        <text>L-glutaminyl-[protein] + H2O = L-glutamyl-[protein] + NH4(+)</text>
        <dbReference type="Rhea" id="RHEA:16441"/>
        <dbReference type="Rhea" id="RHEA-COMP:10207"/>
        <dbReference type="Rhea" id="RHEA-COMP:10208"/>
        <dbReference type="ChEBI" id="CHEBI:15377"/>
        <dbReference type="ChEBI" id="CHEBI:28938"/>
        <dbReference type="ChEBI" id="CHEBI:29973"/>
        <dbReference type="ChEBI" id="CHEBI:30011"/>
        <dbReference type="EC" id="3.5.1.44"/>
    </reaction>
</comment>
<dbReference type="GO" id="GO:0005737">
    <property type="term" value="C:cytoplasm"/>
    <property type="evidence" value="ECO:0007669"/>
    <property type="project" value="UniProtKB-SubCell"/>
</dbReference>
<dbReference type="NCBIfam" id="NF001965">
    <property type="entry name" value="PRK00742.1"/>
    <property type="match status" value="1"/>
</dbReference>
<evidence type="ECO:0000256" key="6">
    <source>
        <dbReference type="PROSITE-ProRule" id="PRU00050"/>
    </source>
</evidence>
<feature type="active site" evidence="5 6">
    <location>
        <position position="219"/>
    </location>
</feature>
<name>A0A7T7XP92_9SPIR</name>
<dbReference type="InterPro" id="IPR000673">
    <property type="entry name" value="Sig_transdc_resp-reg_Me-estase"/>
</dbReference>
<feature type="modified residue" description="4-aspartylphosphate" evidence="5 7">
    <location>
        <position position="57"/>
    </location>
</feature>
<dbReference type="InterPro" id="IPR001789">
    <property type="entry name" value="Sig_transdc_resp-reg_receiver"/>
</dbReference>
<proteinExistence type="inferred from homology"/>
<keyword evidence="2 5" id="KW-0145">Chemotaxis</keyword>
<dbReference type="KEGG" id="bhc:JFL75_02915"/>
<dbReference type="SUPFAM" id="SSF52172">
    <property type="entry name" value="CheY-like"/>
    <property type="match status" value="1"/>
</dbReference>
<dbReference type="EC" id="3.5.1.44" evidence="5"/>
<dbReference type="EMBL" id="CP067089">
    <property type="protein sequence ID" value="QQO09877.1"/>
    <property type="molecule type" value="Genomic_DNA"/>
</dbReference>
<evidence type="ECO:0000256" key="3">
    <source>
        <dbReference type="ARBA" id="ARBA00022801"/>
    </source>
</evidence>
<dbReference type="PIRSF" id="PIRSF000876">
    <property type="entry name" value="RR_chemtxs_CheB"/>
    <property type="match status" value="1"/>
</dbReference>
<dbReference type="HAMAP" id="MF_00099">
    <property type="entry name" value="CheB_chemtxs"/>
    <property type="match status" value="1"/>
</dbReference>
<feature type="domain" description="Response regulatory" evidence="8">
    <location>
        <begin position="6"/>
        <end position="124"/>
    </location>
</feature>
<accession>A0A7T7XP92</accession>
<comment type="subcellular location">
    <subcellularLocation>
        <location evidence="5">Cytoplasm</location>
    </subcellularLocation>
</comment>
<keyword evidence="3 5" id="KW-0378">Hydrolase</keyword>